<organism evidence="1 2">
    <name type="scientific">Manihot esculenta</name>
    <name type="common">Cassava</name>
    <name type="synonym">Jatropha manihot</name>
    <dbReference type="NCBI Taxonomy" id="3983"/>
    <lineage>
        <taxon>Eukaryota</taxon>
        <taxon>Viridiplantae</taxon>
        <taxon>Streptophyta</taxon>
        <taxon>Embryophyta</taxon>
        <taxon>Tracheophyta</taxon>
        <taxon>Spermatophyta</taxon>
        <taxon>Magnoliopsida</taxon>
        <taxon>eudicotyledons</taxon>
        <taxon>Gunneridae</taxon>
        <taxon>Pentapetalae</taxon>
        <taxon>rosids</taxon>
        <taxon>fabids</taxon>
        <taxon>Malpighiales</taxon>
        <taxon>Euphorbiaceae</taxon>
        <taxon>Crotonoideae</taxon>
        <taxon>Manihoteae</taxon>
        <taxon>Manihot</taxon>
    </lineage>
</organism>
<protein>
    <submittedName>
        <fullName evidence="1">Uncharacterized protein</fullName>
    </submittedName>
</protein>
<dbReference type="EMBL" id="CM004395">
    <property type="protein sequence ID" value="KAG8646792.1"/>
    <property type="molecule type" value="Genomic_DNA"/>
</dbReference>
<accession>A0ACB7H2K2</accession>
<evidence type="ECO:0000313" key="2">
    <source>
        <dbReference type="Proteomes" id="UP000091857"/>
    </source>
</evidence>
<comment type="caution">
    <text evidence="1">The sequence shown here is derived from an EMBL/GenBank/DDBJ whole genome shotgun (WGS) entry which is preliminary data.</text>
</comment>
<name>A0ACB7H2K2_MANES</name>
<dbReference type="Proteomes" id="UP000091857">
    <property type="component" value="Chromosome 9"/>
</dbReference>
<sequence>MVVNVCFSPSLSLAFGDFTSSLHLACMQLVRSSFCWRRFDLLTIYMCSTP</sequence>
<proteinExistence type="predicted"/>
<evidence type="ECO:0000313" key="1">
    <source>
        <dbReference type="EMBL" id="KAG8646792.1"/>
    </source>
</evidence>
<keyword evidence="2" id="KW-1185">Reference proteome</keyword>
<reference evidence="2" key="1">
    <citation type="journal article" date="2016" name="Nat. Biotechnol.">
        <title>Sequencing wild and cultivated cassava and related species reveals extensive interspecific hybridization and genetic diversity.</title>
        <authorList>
            <person name="Bredeson J.V."/>
            <person name="Lyons J.B."/>
            <person name="Prochnik S.E."/>
            <person name="Wu G.A."/>
            <person name="Ha C.M."/>
            <person name="Edsinger-Gonzales E."/>
            <person name="Grimwood J."/>
            <person name="Schmutz J."/>
            <person name="Rabbi I.Y."/>
            <person name="Egesi C."/>
            <person name="Nauluvula P."/>
            <person name="Lebot V."/>
            <person name="Ndunguru J."/>
            <person name="Mkamilo G."/>
            <person name="Bart R.S."/>
            <person name="Setter T.L."/>
            <person name="Gleadow R.M."/>
            <person name="Kulakow P."/>
            <person name="Ferguson M.E."/>
            <person name="Rounsley S."/>
            <person name="Rokhsar D.S."/>
        </authorList>
    </citation>
    <scope>NUCLEOTIDE SEQUENCE [LARGE SCALE GENOMIC DNA]</scope>
    <source>
        <strain evidence="2">cv. AM560-2</strain>
    </source>
</reference>
<gene>
    <name evidence="1" type="ORF">MANES_09G028751v8</name>
</gene>